<dbReference type="InterPro" id="IPR015421">
    <property type="entry name" value="PyrdxlP-dep_Trfase_major"/>
</dbReference>
<feature type="region of interest" description="Disordered" evidence="5">
    <location>
        <begin position="976"/>
        <end position="1028"/>
    </location>
</feature>
<evidence type="ECO:0000256" key="3">
    <source>
        <dbReference type="ARBA" id="ARBA00022898"/>
    </source>
</evidence>
<keyword evidence="2" id="KW-0210">Decarboxylase</keyword>
<evidence type="ECO:0000256" key="7">
    <source>
        <dbReference type="SAM" id="SignalP"/>
    </source>
</evidence>
<accession>A0AAF3FHE4</accession>
<evidence type="ECO:0000313" key="9">
    <source>
        <dbReference type="WBParaSite" id="MBELARI_LOCUS6065"/>
    </source>
</evidence>
<keyword evidence="8" id="KW-1185">Reference proteome</keyword>
<dbReference type="PANTHER" id="PTHR11999:SF70">
    <property type="entry name" value="MIP05841P"/>
    <property type="match status" value="1"/>
</dbReference>
<dbReference type="Gene3D" id="1.20.1340.10">
    <property type="entry name" value="dopa decarboxylase, N-terminal domain"/>
    <property type="match status" value="1"/>
</dbReference>
<dbReference type="PRINTS" id="PR00800">
    <property type="entry name" value="YHDCRBOXLASE"/>
</dbReference>
<dbReference type="GO" id="GO:0016831">
    <property type="term" value="F:carboxy-lyase activity"/>
    <property type="evidence" value="ECO:0007669"/>
    <property type="project" value="UniProtKB-KW"/>
</dbReference>
<feature type="region of interest" description="Disordered" evidence="5">
    <location>
        <begin position="915"/>
        <end position="964"/>
    </location>
</feature>
<keyword evidence="4" id="KW-0456">Lyase</keyword>
<comment type="cofactor">
    <cofactor evidence="1">
        <name>pyridoxal 5'-phosphate</name>
        <dbReference type="ChEBI" id="CHEBI:597326"/>
    </cofactor>
</comment>
<organism evidence="8 9">
    <name type="scientific">Mesorhabditis belari</name>
    <dbReference type="NCBI Taxonomy" id="2138241"/>
    <lineage>
        <taxon>Eukaryota</taxon>
        <taxon>Metazoa</taxon>
        <taxon>Ecdysozoa</taxon>
        <taxon>Nematoda</taxon>
        <taxon>Chromadorea</taxon>
        <taxon>Rhabditida</taxon>
        <taxon>Rhabditina</taxon>
        <taxon>Rhabditomorpha</taxon>
        <taxon>Rhabditoidea</taxon>
        <taxon>Rhabditidae</taxon>
        <taxon>Mesorhabditinae</taxon>
        <taxon>Mesorhabditis</taxon>
    </lineage>
</organism>
<keyword evidence="3" id="KW-0663">Pyridoxal phosphate</keyword>
<keyword evidence="7" id="KW-0732">Signal</keyword>
<evidence type="ECO:0000313" key="8">
    <source>
        <dbReference type="Proteomes" id="UP000887575"/>
    </source>
</evidence>
<feature type="compositionally biased region" description="Low complexity" evidence="5">
    <location>
        <begin position="977"/>
        <end position="991"/>
    </location>
</feature>
<feature type="signal peptide" evidence="7">
    <location>
        <begin position="1"/>
        <end position="25"/>
    </location>
</feature>
<reference evidence="9" key="1">
    <citation type="submission" date="2024-02" db="UniProtKB">
        <authorList>
            <consortium name="WormBaseParasite"/>
        </authorList>
    </citation>
    <scope>IDENTIFICATION</scope>
</reference>
<feature type="compositionally biased region" description="Basic and acidic residues" evidence="5">
    <location>
        <begin position="331"/>
        <end position="341"/>
    </location>
</feature>
<keyword evidence="6" id="KW-1133">Transmembrane helix</keyword>
<feature type="compositionally biased region" description="Low complexity" evidence="5">
    <location>
        <begin position="915"/>
        <end position="924"/>
    </location>
</feature>
<feature type="compositionally biased region" description="Basic and acidic residues" evidence="5">
    <location>
        <begin position="308"/>
        <end position="320"/>
    </location>
</feature>
<dbReference type="GO" id="GO:0005737">
    <property type="term" value="C:cytoplasm"/>
    <property type="evidence" value="ECO:0007669"/>
    <property type="project" value="TreeGrafter"/>
</dbReference>
<evidence type="ECO:0000256" key="6">
    <source>
        <dbReference type="SAM" id="Phobius"/>
    </source>
</evidence>
<protein>
    <submittedName>
        <fullName evidence="9">Glutamate decarboxylase</fullName>
    </submittedName>
</protein>
<feature type="transmembrane region" description="Helical" evidence="6">
    <location>
        <begin position="255"/>
        <end position="276"/>
    </location>
</feature>
<dbReference type="GO" id="GO:0030170">
    <property type="term" value="F:pyridoxal phosphate binding"/>
    <property type="evidence" value="ECO:0007669"/>
    <property type="project" value="InterPro"/>
</dbReference>
<proteinExistence type="predicted"/>
<keyword evidence="6" id="KW-0472">Membrane</keyword>
<dbReference type="SUPFAM" id="SSF53383">
    <property type="entry name" value="PLP-dependent transferases"/>
    <property type="match status" value="1"/>
</dbReference>
<dbReference type="WBParaSite" id="MBELARI_LOCUS6065">
    <property type="protein sequence ID" value="MBELARI_LOCUS6065"/>
    <property type="gene ID" value="MBELARI_LOCUS6065"/>
</dbReference>
<dbReference type="InterPro" id="IPR015424">
    <property type="entry name" value="PyrdxlP-dep_Trfase"/>
</dbReference>
<sequence>MINDWHHLLCCVAVLLTVNAGAVRAADMPHLTVIVTREPYKIQDTFFYELLSQISRIIEVQIRYEAAGCLQNHSMHAKMGYLFLTSDLEATRAPKCSTLSIATLYETTEDPDTIITVNNNGTARVPMTDSTNEADDDTMILKPEITTTAAFNNTSKKKGSVETLRGKRTLTGQLTNRRVKRADAKQSNLWVASQNGLYIGKGGEIVHLSEHDVKARLSNEIKAFKEQWTLIGKIPEKIEEKGGFTGLTRVQGFPIWQIILLFLAIVFIIIIAAIMCHKFRDTKKKLKESERKLKAESRNRVENARWEITKKSHNVEEPPRKSKNKVNGSIEPRRRASAERIEEPVTAQEFVAIMHRVSDFIATHFSSPSFYDATSQNPPGTLLKILPGQAPEQPEDFDQIEADITGLILRGISHRQHPRFHGHPSNGHSFTSIISDTIAAGIGLTEQPDVSGRKQLEMCVVNWYGRALGLPEAFLYQGAIKESPGGGTIMDNFTVALLHAIVAARHWKLGQLQTALSAMNSATSAREFSSRLVCYGNRTHTNFESVCTTVNILHRILRPGIDKEYAMGGAELKEQIKKDLAEGLVPTFVVCTYGSGDVYSWDDLKAIAVVARRYNLWLHVDAASCGVAWIDPSYQPKGVGIEDAMSVCVNAPRCFLNNSSPCIYWTRDQRQHCLPFRSADNSALLTWTINKDTTFKGLKLWIDMRLFGVHGLRNYVNNLIDLTAHMEEMVTSRIPQLRKFSAPIRRAASTEKPLQRKYVKIACLVQYYEPSLSKGEVNRMTKALAMYIIASRRLYVAHRTFDQHHFIYLSVAHEKANLEEVKTSVEILETLVKEFVAKKNEIASSILDAEESVELLVVESKRDSQTIQLPITKERLPLEVLQQIGMDSGALKKIYHGDDTSTCRESVPQPLRVSFSLPSPSSRSQLTPKVQGSIPIAMPPLQPKTSSQPLVVSTPSKAKDGQQQSLVQYRGVVIADSSSATPTPSTPTATTEGNPTHAGKSKDSNVSSALGGAVPGNDTSPNPKNDTK</sequence>
<dbReference type="Pfam" id="PF00282">
    <property type="entry name" value="Pyridoxal_deC"/>
    <property type="match status" value="1"/>
</dbReference>
<dbReference type="Gene3D" id="3.40.640.10">
    <property type="entry name" value="Type I PLP-dependent aspartate aminotransferase-like (Major domain)"/>
    <property type="match status" value="1"/>
</dbReference>
<dbReference type="Proteomes" id="UP000887575">
    <property type="component" value="Unassembled WGS sequence"/>
</dbReference>
<dbReference type="AlphaFoldDB" id="A0AAF3FHE4"/>
<dbReference type="PANTHER" id="PTHR11999">
    <property type="entry name" value="GROUP II PYRIDOXAL-5-PHOSPHATE DECARBOXYLASE"/>
    <property type="match status" value="1"/>
</dbReference>
<keyword evidence="6" id="KW-0812">Transmembrane</keyword>
<evidence type="ECO:0000256" key="2">
    <source>
        <dbReference type="ARBA" id="ARBA00022793"/>
    </source>
</evidence>
<name>A0AAF3FHE4_9BILA</name>
<feature type="compositionally biased region" description="Polar residues" evidence="5">
    <location>
        <begin position="943"/>
        <end position="964"/>
    </location>
</feature>
<dbReference type="InterPro" id="IPR010977">
    <property type="entry name" value="Aromatic_deC"/>
</dbReference>
<feature type="region of interest" description="Disordered" evidence="5">
    <location>
        <begin position="308"/>
        <end position="341"/>
    </location>
</feature>
<dbReference type="GO" id="GO:0006520">
    <property type="term" value="P:amino acid metabolic process"/>
    <property type="evidence" value="ECO:0007669"/>
    <property type="project" value="InterPro"/>
</dbReference>
<dbReference type="GO" id="GO:0019752">
    <property type="term" value="P:carboxylic acid metabolic process"/>
    <property type="evidence" value="ECO:0007669"/>
    <property type="project" value="InterPro"/>
</dbReference>
<dbReference type="InterPro" id="IPR002129">
    <property type="entry name" value="PyrdxlP-dep_de-COase"/>
</dbReference>
<feature type="chain" id="PRO_5042118947" evidence="7">
    <location>
        <begin position="26"/>
        <end position="1028"/>
    </location>
</feature>
<evidence type="ECO:0000256" key="4">
    <source>
        <dbReference type="ARBA" id="ARBA00023239"/>
    </source>
</evidence>
<feature type="compositionally biased region" description="Polar residues" evidence="5">
    <location>
        <begin position="1017"/>
        <end position="1028"/>
    </location>
</feature>
<evidence type="ECO:0000256" key="5">
    <source>
        <dbReference type="SAM" id="MobiDB-lite"/>
    </source>
</evidence>
<evidence type="ECO:0000256" key="1">
    <source>
        <dbReference type="ARBA" id="ARBA00001933"/>
    </source>
</evidence>